<dbReference type="PANTHER" id="PTHR46206">
    <property type="entry name" value="CYTOCHROME P450"/>
    <property type="match status" value="1"/>
</dbReference>
<evidence type="ECO:0000256" key="6">
    <source>
        <dbReference type="PIRSR" id="PIRSR602403-1"/>
    </source>
</evidence>
<gene>
    <name evidence="8" type="ORF">PGRI_029480</name>
</gene>
<dbReference type="GeneID" id="63705961"/>
<reference evidence="8 9" key="1">
    <citation type="journal article" date="2016" name="BMC Genomics">
        <title>Genome sequencing and secondary metabolism of the postharvest pathogen Penicillium griseofulvum.</title>
        <authorList>
            <person name="Banani H."/>
            <person name="Marcet-Houben M."/>
            <person name="Ballester A.R."/>
            <person name="Abbruscato P."/>
            <person name="Gonzalez-Candelas L."/>
            <person name="Gabaldon T."/>
            <person name="Spadaro D."/>
        </authorList>
    </citation>
    <scope>NUCLEOTIDE SEQUENCE [LARGE SCALE GENOMIC DNA]</scope>
    <source>
        <strain evidence="8 9">PG3</strain>
    </source>
</reference>
<keyword evidence="9" id="KW-1185">Reference proteome</keyword>
<protein>
    <submittedName>
        <fullName evidence="8">Cytochrome P450</fullName>
    </submittedName>
</protein>
<dbReference type="Pfam" id="PF05368">
    <property type="entry name" value="NmrA"/>
    <property type="match status" value="1"/>
</dbReference>
<dbReference type="InterPro" id="IPR036291">
    <property type="entry name" value="NAD(P)-bd_dom_sf"/>
</dbReference>
<evidence type="ECO:0000256" key="2">
    <source>
        <dbReference type="ARBA" id="ARBA00010617"/>
    </source>
</evidence>
<dbReference type="GO" id="GO:0016020">
    <property type="term" value="C:membrane"/>
    <property type="evidence" value="ECO:0007669"/>
    <property type="project" value="UniProtKB-SubCell"/>
</dbReference>
<dbReference type="GO" id="GO:0005506">
    <property type="term" value="F:iron ion binding"/>
    <property type="evidence" value="ECO:0007669"/>
    <property type="project" value="InterPro"/>
</dbReference>
<dbReference type="SUPFAM" id="SSF51735">
    <property type="entry name" value="NAD(P)-binding Rossmann-fold domains"/>
    <property type="match status" value="1"/>
</dbReference>
<dbReference type="Gene3D" id="3.40.50.720">
    <property type="entry name" value="NAD(P)-binding Rossmann-like Domain"/>
    <property type="match status" value="1"/>
</dbReference>
<keyword evidence="6" id="KW-0349">Heme</keyword>
<evidence type="ECO:0000313" key="9">
    <source>
        <dbReference type="Proteomes" id="UP000070168"/>
    </source>
</evidence>
<dbReference type="SUPFAM" id="SSF48264">
    <property type="entry name" value="Cytochrome P450"/>
    <property type="match status" value="1"/>
</dbReference>
<comment type="similarity">
    <text evidence="2">Belongs to the cytochrome P450 family.</text>
</comment>
<evidence type="ECO:0000256" key="5">
    <source>
        <dbReference type="ARBA" id="ARBA00023004"/>
    </source>
</evidence>
<feature type="binding site" description="axial binding residue" evidence="6">
    <location>
        <position position="437"/>
    </location>
    <ligand>
        <name>heme</name>
        <dbReference type="ChEBI" id="CHEBI:30413"/>
    </ligand>
    <ligandPart>
        <name>Fe</name>
        <dbReference type="ChEBI" id="CHEBI:18248"/>
    </ligandPart>
</feature>
<dbReference type="InterPro" id="IPR008030">
    <property type="entry name" value="NmrA-like"/>
</dbReference>
<dbReference type="InterPro" id="IPR001128">
    <property type="entry name" value="Cyt_P450"/>
</dbReference>
<dbReference type="STRING" id="5078.A0A135LJH1"/>
<evidence type="ECO:0000256" key="4">
    <source>
        <dbReference type="ARBA" id="ARBA00023002"/>
    </source>
</evidence>
<accession>A0A135LJH1</accession>
<dbReference type="GO" id="GO:0016705">
    <property type="term" value="F:oxidoreductase activity, acting on paired donors, with incorporation or reduction of molecular oxygen"/>
    <property type="evidence" value="ECO:0007669"/>
    <property type="project" value="InterPro"/>
</dbReference>
<evidence type="ECO:0000313" key="8">
    <source>
        <dbReference type="EMBL" id="KXG49078.1"/>
    </source>
</evidence>
<dbReference type="Pfam" id="PF00067">
    <property type="entry name" value="p450"/>
    <property type="match status" value="1"/>
</dbReference>
<name>A0A135LJH1_PENPA</name>
<dbReference type="GO" id="GO:0043386">
    <property type="term" value="P:mycotoxin biosynthetic process"/>
    <property type="evidence" value="ECO:0007669"/>
    <property type="project" value="UniProtKB-ARBA"/>
</dbReference>
<keyword evidence="4" id="KW-0560">Oxidoreductase</keyword>
<dbReference type="CDD" id="cd05251">
    <property type="entry name" value="NmrA_like_SDR_a"/>
    <property type="match status" value="1"/>
</dbReference>
<dbReference type="GO" id="GO:0004497">
    <property type="term" value="F:monooxygenase activity"/>
    <property type="evidence" value="ECO:0007669"/>
    <property type="project" value="UniProtKB-KW"/>
</dbReference>
<evidence type="ECO:0000256" key="1">
    <source>
        <dbReference type="ARBA" id="ARBA00001971"/>
    </source>
</evidence>
<evidence type="ECO:0000259" key="7">
    <source>
        <dbReference type="Pfam" id="PF05368"/>
    </source>
</evidence>
<dbReference type="CDD" id="cd11041">
    <property type="entry name" value="CYP503A1-like"/>
    <property type="match status" value="1"/>
</dbReference>
<dbReference type="EMBL" id="LHQR01000065">
    <property type="protein sequence ID" value="KXG49078.1"/>
    <property type="molecule type" value="Genomic_DNA"/>
</dbReference>
<dbReference type="InterPro" id="IPR017972">
    <property type="entry name" value="Cyt_P450_CS"/>
</dbReference>
<comment type="cofactor">
    <cofactor evidence="1 6">
        <name>heme</name>
        <dbReference type="ChEBI" id="CHEBI:30413"/>
    </cofactor>
</comment>
<organism evidence="8 9">
    <name type="scientific">Penicillium patulum</name>
    <name type="common">Penicillium griseofulvum</name>
    <dbReference type="NCBI Taxonomy" id="5078"/>
    <lineage>
        <taxon>Eukaryota</taxon>
        <taxon>Fungi</taxon>
        <taxon>Dikarya</taxon>
        <taxon>Ascomycota</taxon>
        <taxon>Pezizomycotina</taxon>
        <taxon>Eurotiomycetes</taxon>
        <taxon>Eurotiomycetidae</taxon>
        <taxon>Eurotiales</taxon>
        <taxon>Aspergillaceae</taxon>
        <taxon>Penicillium</taxon>
    </lineage>
</organism>
<dbReference type="Gene3D" id="3.90.25.10">
    <property type="entry name" value="UDP-galactose 4-epimerase, domain 1"/>
    <property type="match status" value="1"/>
</dbReference>
<sequence length="829" mass="92931">MDSPGILTVVYSRLGRFPEIKAVCGFLAVWALFRWIRYYRSWINLPTVGPKGFLASRWSGLKWPANCDQLLNEGYVKHGDYAFQVRTRDRWEVCVCNDDMVREYQVLSDEYASLDAVSEDLFQTMYTCPGVADSLKHVPVAALSKAVVWSRNRTTGKHSTYFQELVKEQEFGLKAELDVSSGEWTEFNCLSVALALMLRMIGRVLVGHPLCRDPEAISLFMSLLGPRFAASKMQVELSTLIVEDMMRNADANDDQLTLAQWVWRWTERETPGEYTPFDVAGLLVSSIFGAVHTAGSVLTKSFYELTQRPEYIEVLRSEVEQAMREHGGVGRESIEAMTKLDSFIKETMRLQPVGPAAVHRVMKKDYTFKNGVKLPKGTFVFAPNTQLHMDERLYDQPEEFDALRFHKLGQVSGKPNNYKLAGSSPKTRQFGDGKHACPGKQLAADLLRIIMAHFLLNFDIRKCDEDALGYLISGHLIVCCGKKSLLIPFFQDAMTIPSQRKTITVVGATGKQGGSVAKSLLQNSKFNVRCLTRNGSSKKASELRAMGADVVQTDGFDEDSTRDAIAGSWGIFINNGYSNTDDVREGRYELDFGNRILQSAAAAAIPHVVFSSQPSAEELTNGKIRTPILDVKAWGETWGRANPAFTTFTPIMCSWYMEDFLMPSFYQGFGGFPMNKDSDGLFTLRSPLIGGGERVPWICIDEDFGDLVHGIFLNPVRWNRRTVQAVGDILSFADVVDTFARVRKQPARFIGHEDPETFPAFEKPELKESKDVFSFYQMRDGEIFGCGITESQTSAELKRAATQAKRCSGGRESLMTCAEWFADVFPQHA</sequence>
<dbReference type="PRINTS" id="PR00465">
    <property type="entry name" value="EP450IV"/>
</dbReference>
<proteinExistence type="inferred from homology"/>
<dbReference type="RefSeq" id="XP_040647614.1">
    <property type="nucleotide sequence ID" value="XM_040790661.1"/>
</dbReference>
<feature type="domain" description="NmrA-like" evidence="7">
    <location>
        <begin position="500"/>
        <end position="763"/>
    </location>
</feature>
<dbReference type="OrthoDB" id="300709at2759"/>
<comment type="caution">
    <text evidence="8">The sequence shown here is derived from an EMBL/GenBank/DDBJ whole genome shotgun (WGS) entry which is preliminary data.</text>
</comment>
<dbReference type="PROSITE" id="PS00086">
    <property type="entry name" value="CYTOCHROME_P450"/>
    <property type="match status" value="1"/>
</dbReference>
<evidence type="ECO:0000256" key="3">
    <source>
        <dbReference type="ARBA" id="ARBA00022723"/>
    </source>
</evidence>
<dbReference type="InterPro" id="IPR036396">
    <property type="entry name" value="Cyt_P450_sf"/>
</dbReference>
<keyword evidence="5 6" id="KW-0408">Iron</keyword>
<keyword evidence="3 6" id="KW-0479">Metal-binding</keyword>
<dbReference type="AlphaFoldDB" id="A0A135LJH1"/>
<dbReference type="Proteomes" id="UP000070168">
    <property type="component" value="Unassembled WGS sequence"/>
</dbReference>
<dbReference type="GO" id="GO:0020037">
    <property type="term" value="F:heme binding"/>
    <property type="evidence" value="ECO:0007669"/>
    <property type="project" value="InterPro"/>
</dbReference>
<dbReference type="Gene3D" id="1.10.630.10">
    <property type="entry name" value="Cytochrome P450"/>
    <property type="match status" value="1"/>
</dbReference>
<dbReference type="InterPro" id="IPR002403">
    <property type="entry name" value="Cyt_P450_E_grp-IV"/>
</dbReference>